<evidence type="ECO:0000313" key="12">
    <source>
        <dbReference type="EMBL" id="CAD9697578.1"/>
    </source>
</evidence>
<evidence type="ECO:0000256" key="3">
    <source>
        <dbReference type="ARBA" id="ARBA00022989"/>
    </source>
</evidence>
<feature type="region of interest" description="Disordered" evidence="9">
    <location>
        <begin position="551"/>
        <end position="572"/>
    </location>
</feature>
<feature type="transmembrane region" description="Helical" evidence="10">
    <location>
        <begin position="1476"/>
        <end position="1499"/>
    </location>
</feature>
<proteinExistence type="predicted"/>
<evidence type="ECO:0000256" key="8">
    <source>
        <dbReference type="ARBA" id="ARBA00023224"/>
    </source>
</evidence>
<dbReference type="CDD" id="cd15047">
    <property type="entry name" value="7tmC_GABA-B-like"/>
    <property type="match status" value="1"/>
</dbReference>
<feature type="transmembrane region" description="Helical" evidence="10">
    <location>
        <begin position="1421"/>
        <end position="1440"/>
    </location>
</feature>
<feature type="transmembrane region" description="Helical" evidence="10">
    <location>
        <begin position="1511"/>
        <end position="1534"/>
    </location>
</feature>
<evidence type="ECO:0000256" key="7">
    <source>
        <dbReference type="ARBA" id="ARBA00023180"/>
    </source>
</evidence>
<dbReference type="GO" id="GO:0004965">
    <property type="term" value="F:G protein-coupled GABA receptor activity"/>
    <property type="evidence" value="ECO:0007669"/>
    <property type="project" value="InterPro"/>
</dbReference>
<feature type="transmembrane region" description="Helical" evidence="10">
    <location>
        <begin position="1332"/>
        <end position="1351"/>
    </location>
</feature>
<keyword evidence="3 10" id="KW-1133">Transmembrane helix</keyword>
<comment type="subcellular location">
    <subcellularLocation>
        <location evidence="1">Membrane</location>
        <topology evidence="1">Multi-pass membrane protein</topology>
    </subcellularLocation>
</comment>
<feature type="compositionally biased region" description="Low complexity" evidence="9">
    <location>
        <begin position="1589"/>
        <end position="1605"/>
    </location>
</feature>
<gene>
    <name evidence="12" type="ORF">QSP1433_LOCUS13260</name>
</gene>
<evidence type="ECO:0000256" key="2">
    <source>
        <dbReference type="ARBA" id="ARBA00022692"/>
    </source>
</evidence>
<keyword evidence="8" id="KW-0807">Transducer</keyword>
<dbReference type="Gene3D" id="3.50.4.10">
    <property type="entry name" value="Hepatocyte Growth Factor"/>
    <property type="match status" value="1"/>
</dbReference>
<dbReference type="PANTHER" id="PTHR10519:SF20">
    <property type="entry name" value="G-PROTEIN COUPLED RECEPTOR 156-RELATED"/>
    <property type="match status" value="1"/>
</dbReference>
<protein>
    <recommendedName>
        <fullName evidence="11">G-protein coupled receptors family 3 profile domain-containing protein</fullName>
    </recommendedName>
</protein>
<dbReference type="GO" id="GO:0038039">
    <property type="term" value="C:G protein-coupled receptor heterodimeric complex"/>
    <property type="evidence" value="ECO:0007669"/>
    <property type="project" value="TreeGrafter"/>
</dbReference>
<evidence type="ECO:0000256" key="10">
    <source>
        <dbReference type="SAM" id="Phobius"/>
    </source>
</evidence>
<keyword evidence="4" id="KW-0297">G-protein coupled receptor</keyword>
<feature type="transmembrane region" description="Helical" evidence="10">
    <location>
        <begin position="1299"/>
        <end position="1320"/>
    </location>
</feature>
<keyword evidence="6" id="KW-0675">Receptor</keyword>
<feature type="domain" description="G-protein coupled receptors family 3 profile" evidence="11">
    <location>
        <begin position="1372"/>
        <end position="1567"/>
    </location>
</feature>
<keyword evidence="7" id="KW-0325">Glycoprotein</keyword>
<dbReference type="Pfam" id="PF00003">
    <property type="entry name" value="7tm_3"/>
    <property type="match status" value="1"/>
</dbReference>
<evidence type="ECO:0000259" key="11">
    <source>
        <dbReference type="PROSITE" id="PS50259"/>
    </source>
</evidence>
<dbReference type="InterPro" id="IPR002455">
    <property type="entry name" value="GPCR3_GABA-B"/>
</dbReference>
<evidence type="ECO:0000256" key="1">
    <source>
        <dbReference type="ARBA" id="ARBA00004141"/>
    </source>
</evidence>
<reference evidence="12" key="1">
    <citation type="submission" date="2021-01" db="EMBL/GenBank/DDBJ databases">
        <authorList>
            <person name="Corre E."/>
            <person name="Pelletier E."/>
            <person name="Niang G."/>
            <person name="Scheremetjew M."/>
            <person name="Finn R."/>
            <person name="Kale V."/>
            <person name="Holt S."/>
            <person name="Cochrane G."/>
            <person name="Meng A."/>
            <person name="Brown T."/>
            <person name="Cohen L."/>
        </authorList>
    </citation>
    <scope>NUCLEOTIDE SEQUENCE</scope>
    <source>
        <strain evidence="12">NY070348D</strain>
    </source>
</reference>
<evidence type="ECO:0000256" key="4">
    <source>
        <dbReference type="ARBA" id="ARBA00023040"/>
    </source>
</evidence>
<evidence type="ECO:0000256" key="9">
    <source>
        <dbReference type="SAM" id="MobiDB-lite"/>
    </source>
</evidence>
<dbReference type="PANTHER" id="PTHR10519">
    <property type="entry name" value="GABA-B RECEPTOR"/>
    <property type="match status" value="1"/>
</dbReference>
<dbReference type="InterPro" id="IPR017978">
    <property type="entry name" value="GPCR_3_C"/>
</dbReference>
<sequence length="1605" mass="176274">MGVGSHVAGTILLSKIEVQSLGRANGVASLILEDFRVGSSNTVVVNTTVTPGGDTTKVEYNAVQTSSSGGLASWTKTFPALGGAICNEQLEFSVFNARKQSLAGRAKFQIGLIDEDGDPLETSDWSLWSDANLLDSEASWKTYSLSVGTVVNDVSHSILPLNKPIKRIMGLKIEFMIDNTGSIGSESSGEIVLSPFRCTGRAMFGSEFGVANGVWGNNNATITLENFNSEAARANTELVAYPNGLGSFRDPVYSWKYSIERSAAWGGFTSLAQLLPGNVAYDFSNAEFLTLWFNNIHALDRPGQAHLRLILYDAASCTESCDSINGVEVFYSFNHILDMEPGWNLLRIPLIGDDNSDSPFYRTGWSGSLGDNTLGLSRIKGFALELSVGSGINLNSRVNGEIQIGRLSLESPVVADSKLVVNPFFEWPIEQDTNTSVSLVLDGNRNVTKIDYVAIENNSGGGDAVVTRMLNQEETLDCKGATTLEISISNVVKQTSPGKADIRVYLLQGESNTTTDMEYFGWGTPNILDSEPGWQVVRIYLGPLENGIPSASLSHDKTKSSVDTKSSTNPNHFKGDIRGVQIAFSIKNSDSFGSQTAGTVNIDSLRCSKGSSIGNGHGITDVVWEPISFNSPTATNETRLVRTPNGYMGMPHPVLQWEYTVEQSAVWGGFSAIRHILDPAIQYDAGSADHLSLWYYVEQAQSTVGSAHFRVILFEGDTHNTSEFFYSFNNILDDQAGWKQLTVPLIGDENPDSPFYLTGWFGIKRDGALDRSAIKGILFEISVGSSNGLGSLTRGKLLISNVEFTQKAVQKVKTIPPCHEFANVFLAGSNFKLVEFAYLTCCTECAADPECLFTKTSRQHCWLVKSVKPEDVQLKRPDKSFMTHKWTEDKTKLGHICEKCICDESKSNVDCSGRGFQQIPLFEGVSPTKLDLSNNLELSFIVDGRLQHLDKLDTVKLQNTSLRYVSHTAFPDSLKTVDVDTSKILNLATGKPGRKSFSDICCERQISHFTNIHGEPLYFCTHINENPPCADCMFEPYIDLFDEDGSLKAIRESDVFGDAAKDPGYCGELCTLTKNCKYFTLDVRQSNSESTCYLKTSDIGRRNTTDNPKDWKVDGDQAAGPGYISGYTGRTRGLLYNATVSMVGLEQVTFLNESTGYPISETSPPHSAFSDMIPVFTITAQSLGQLEYGLKLDSRPTRGAVWIYPQITFVGVPSPIQWTINPSKVVIYPDEWNQTHMVRVDFDSNNLTGGVNLELSHDVDSCDQGFISNPDQPNKLRRRLFMYMNLPKEDTKRVASVKIFASVLCILNTMIAFGFTLWTFKNRKHAVVRASQAEFLGLISIGAILSSLAIYPMTVDDTDDVDGLALTGGYGPANLACNMQVWLYSLGFVTSFAPLFAKTLRLKKITEVKNLRRVHMSNFEVAKIIFFLQAIEVAIIVAWMRVAPLQYKRDVHLRDTAGNPLESSATCKSENDTTPFLVMMFLFHVIVLIMGNYMCYSVKYLSGTVLSEGKYVSVAMFSNFQVLALAAPLLVIVADDPVTSLFVRSGVIFLNDLTTQTLIYVPKILAVYTGHYTITPSSEKIAPSTETNLPSTSVLPSTSSGVHRS</sequence>
<name>A0A7S2SEB0_9STRA</name>
<keyword evidence="5 10" id="KW-0472">Membrane</keyword>
<feature type="transmembrane region" description="Helical" evidence="10">
    <location>
        <begin position="1381"/>
        <end position="1400"/>
    </location>
</feature>
<feature type="region of interest" description="Disordered" evidence="9">
    <location>
        <begin position="1581"/>
        <end position="1605"/>
    </location>
</feature>
<organism evidence="12">
    <name type="scientific">Mucochytrium quahogii</name>
    <dbReference type="NCBI Taxonomy" id="96639"/>
    <lineage>
        <taxon>Eukaryota</taxon>
        <taxon>Sar</taxon>
        <taxon>Stramenopiles</taxon>
        <taxon>Bigyra</taxon>
        <taxon>Labyrinthulomycetes</taxon>
        <taxon>Thraustochytrida</taxon>
        <taxon>Thraustochytriidae</taxon>
        <taxon>Mucochytrium</taxon>
    </lineage>
</organism>
<dbReference type="Gene3D" id="3.80.10.10">
    <property type="entry name" value="Ribonuclease Inhibitor"/>
    <property type="match status" value="1"/>
</dbReference>
<evidence type="ECO:0000256" key="6">
    <source>
        <dbReference type="ARBA" id="ARBA00023170"/>
    </source>
</evidence>
<dbReference type="EMBL" id="HBHK01020855">
    <property type="protein sequence ID" value="CAD9697578.1"/>
    <property type="molecule type" value="Transcribed_RNA"/>
</dbReference>
<accession>A0A7S2SEB0</accession>
<keyword evidence="2 10" id="KW-0812">Transmembrane</keyword>
<dbReference type="InterPro" id="IPR032675">
    <property type="entry name" value="LRR_dom_sf"/>
</dbReference>
<evidence type="ECO:0000256" key="5">
    <source>
        <dbReference type="ARBA" id="ARBA00023136"/>
    </source>
</evidence>
<dbReference type="PROSITE" id="PS50259">
    <property type="entry name" value="G_PROTEIN_RECEP_F3_4"/>
    <property type="match status" value="1"/>
</dbReference>